<dbReference type="EMBL" id="VNHY01000001">
    <property type="protein sequence ID" value="TYP94770.1"/>
    <property type="molecule type" value="Genomic_DNA"/>
</dbReference>
<dbReference type="RefSeq" id="WP_148897471.1">
    <property type="nucleotide sequence ID" value="NZ_VNHY01000001.1"/>
</dbReference>
<comment type="caution">
    <text evidence="2">The sequence shown here is derived from an EMBL/GenBank/DDBJ whole genome shotgun (WGS) entry which is preliminary data.</text>
</comment>
<evidence type="ECO:0000259" key="1">
    <source>
        <dbReference type="Pfam" id="PF00561"/>
    </source>
</evidence>
<evidence type="ECO:0000313" key="3">
    <source>
        <dbReference type="Proteomes" id="UP000324595"/>
    </source>
</evidence>
<dbReference type="PRINTS" id="PR00111">
    <property type="entry name" value="ABHYDROLASE"/>
</dbReference>
<organism evidence="2 3">
    <name type="scientific">Fodinibius salinus</name>
    <dbReference type="NCBI Taxonomy" id="860790"/>
    <lineage>
        <taxon>Bacteria</taxon>
        <taxon>Pseudomonadati</taxon>
        <taxon>Balneolota</taxon>
        <taxon>Balneolia</taxon>
        <taxon>Balneolales</taxon>
        <taxon>Balneolaceae</taxon>
        <taxon>Fodinibius</taxon>
    </lineage>
</organism>
<dbReference type="SUPFAM" id="SSF53474">
    <property type="entry name" value="alpha/beta-Hydrolases"/>
    <property type="match status" value="1"/>
</dbReference>
<dbReference type="Pfam" id="PF00561">
    <property type="entry name" value="Abhydrolase_1"/>
    <property type="match status" value="1"/>
</dbReference>
<dbReference type="PANTHER" id="PTHR43798:SF5">
    <property type="entry name" value="MONOACYLGLYCEROL LIPASE ABHD6"/>
    <property type="match status" value="1"/>
</dbReference>
<proteinExistence type="predicted"/>
<dbReference type="InterPro" id="IPR000073">
    <property type="entry name" value="AB_hydrolase_1"/>
</dbReference>
<dbReference type="InterPro" id="IPR029058">
    <property type="entry name" value="AB_hydrolase_fold"/>
</dbReference>
<dbReference type="Proteomes" id="UP000324595">
    <property type="component" value="Unassembled WGS sequence"/>
</dbReference>
<dbReference type="PANTHER" id="PTHR43798">
    <property type="entry name" value="MONOACYLGLYCEROL LIPASE"/>
    <property type="match status" value="1"/>
</dbReference>
<evidence type="ECO:0000313" key="2">
    <source>
        <dbReference type="EMBL" id="TYP94770.1"/>
    </source>
</evidence>
<dbReference type="GO" id="GO:0047372">
    <property type="term" value="F:monoacylglycerol lipase activity"/>
    <property type="evidence" value="ECO:0007669"/>
    <property type="project" value="TreeGrafter"/>
</dbReference>
<sequence>MFGASKYKIQRKHDFKYIQTNGGRSKTSTLVFLHGMFGQLSNYDPLINQLGEVPIVVPEIPLYDGCSSQLTIRQLTKWFHSFLEQMDIEQPILLGNSMGGHLALDYTLQYSENVDSLILTGSSGIQEKNFGYTFPRRKDRDFIRKKAALTFYDDLVNEQIVDDIMDVVSSPSKMLNLLAIARDTYEYNVEKYLPDIPHPTLLIWGRNDEITPPNVAHRFYEQLPNASLRWIDKCGHAPMMEHPEKFASYLNDFLINQQYNSKPKISSHEKNYSYF</sequence>
<keyword evidence="3" id="KW-1185">Reference proteome</keyword>
<name>A0A5D3YLL6_9BACT</name>
<protein>
    <submittedName>
        <fullName evidence="2">Pimeloyl-ACP methyl ester carboxylesterase</fullName>
    </submittedName>
</protein>
<dbReference type="AlphaFoldDB" id="A0A5D3YLL6"/>
<dbReference type="InterPro" id="IPR050266">
    <property type="entry name" value="AB_hydrolase_sf"/>
</dbReference>
<dbReference type="Gene3D" id="3.40.50.1820">
    <property type="entry name" value="alpha/beta hydrolase"/>
    <property type="match status" value="1"/>
</dbReference>
<feature type="domain" description="AB hydrolase-1" evidence="1">
    <location>
        <begin position="29"/>
        <end position="243"/>
    </location>
</feature>
<dbReference type="GO" id="GO:0016020">
    <property type="term" value="C:membrane"/>
    <property type="evidence" value="ECO:0007669"/>
    <property type="project" value="TreeGrafter"/>
</dbReference>
<dbReference type="GO" id="GO:0046464">
    <property type="term" value="P:acylglycerol catabolic process"/>
    <property type="evidence" value="ECO:0007669"/>
    <property type="project" value="TreeGrafter"/>
</dbReference>
<dbReference type="OrthoDB" id="9780932at2"/>
<gene>
    <name evidence="2" type="ORF">LX73_0059</name>
</gene>
<accession>A0A5D3YLL6</accession>
<reference evidence="2 3" key="1">
    <citation type="submission" date="2019-07" db="EMBL/GenBank/DDBJ databases">
        <title>Genomic Encyclopedia of Archaeal and Bacterial Type Strains, Phase II (KMG-II): from individual species to whole genera.</title>
        <authorList>
            <person name="Goeker M."/>
        </authorList>
    </citation>
    <scope>NUCLEOTIDE SEQUENCE [LARGE SCALE GENOMIC DNA]</scope>
    <source>
        <strain evidence="2 3">DSM 21935</strain>
    </source>
</reference>